<reference evidence="7" key="1">
    <citation type="journal article" date="2020" name="Phytopathology">
        <title>Genome Sequence Resources of Colletotrichum truncatum, C. plurivorum, C. musicola, and C. sojae: Four Species Pathogenic to Soybean (Glycine max).</title>
        <authorList>
            <person name="Rogerio F."/>
            <person name="Boufleur T.R."/>
            <person name="Ciampi-Guillardi M."/>
            <person name="Sukno S.A."/>
            <person name="Thon M.R."/>
            <person name="Massola Junior N.S."/>
            <person name="Baroncelli R."/>
        </authorList>
    </citation>
    <scope>NUCLEOTIDE SEQUENCE</scope>
    <source>
        <strain evidence="7">LFN0074</strain>
    </source>
</reference>
<dbReference type="InterPro" id="IPR002110">
    <property type="entry name" value="Ankyrin_rpt"/>
</dbReference>
<dbReference type="PROSITE" id="PS50088">
    <property type="entry name" value="ANK_REPEAT"/>
    <property type="match status" value="2"/>
</dbReference>
<protein>
    <submittedName>
        <fullName evidence="7">Ankyrin repeat protein</fullName>
    </submittedName>
</protein>
<feature type="region of interest" description="Disordered" evidence="4">
    <location>
        <begin position="1401"/>
        <end position="1436"/>
    </location>
</feature>
<feature type="repeat" description="ANK" evidence="3">
    <location>
        <begin position="1230"/>
        <end position="1262"/>
    </location>
</feature>
<feature type="transmembrane region" description="Helical" evidence="5">
    <location>
        <begin position="315"/>
        <end position="337"/>
    </location>
</feature>
<evidence type="ECO:0000256" key="4">
    <source>
        <dbReference type="SAM" id="MobiDB-lite"/>
    </source>
</evidence>
<feature type="transmembrane region" description="Helical" evidence="5">
    <location>
        <begin position="273"/>
        <end position="295"/>
    </location>
</feature>
<feature type="transmembrane region" description="Helical" evidence="5">
    <location>
        <begin position="64"/>
        <end position="86"/>
    </location>
</feature>
<feature type="transmembrane region" description="Helical" evidence="5">
    <location>
        <begin position="434"/>
        <end position="453"/>
    </location>
</feature>
<dbReference type="InterPro" id="IPR050776">
    <property type="entry name" value="Ank_Repeat/CDKN_Inhibitor"/>
</dbReference>
<keyword evidence="5" id="KW-0812">Transmembrane</keyword>
<keyword evidence="5" id="KW-1133">Transmembrane helix</keyword>
<gene>
    <name evidence="7" type="ORF">CMUS01_12425</name>
</gene>
<accession>A0A8H6N0Y8</accession>
<evidence type="ECO:0000256" key="2">
    <source>
        <dbReference type="ARBA" id="ARBA00023043"/>
    </source>
</evidence>
<dbReference type="PANTHER" id="PTHR24201">
    <property type="entry name" value="ANK_REP_REGION DOMAIN-CONTAINING PROTEIN"/>
    <property type="match status" value="1"/>
</dbReference>
<proteinExistence type="predicted"/>
<dbReference type="OrthoDB" id="194358at2759"/>
<dbReference type="Proteomes" id="UP000639643">
    <property type="component" value="Unassembled WGS sequence"/>
</dbReference>
<evidence type="ECO:0000256" key="6">
    <source>
        <dbReference type="SAM" id="SignalP"/>
    </source>
</evidence>
<comment type="caution">
    <text evidence="7">The sequence shown here is derived from an EMBL/GenBank/DDBJ whole genome shotgun (WGS) entry which is preliminary data.</text>
</comment>
<dbReference type="Gene3D" id="1.25.40.20">
    <property type="entry name" value="Ankyrin repeat-containing domain"/>
    <property type="match status" value="1"/>
</dbReference>
<keyword evidence="2 3" id="KW-0040">ANK repeat</keyword>
<feature type="repeat" description="ANK" evidence="3">
    <location>
        <begin position="1336"/>
        <end position="1360"/>
    </location>
</feature>
<feature type="region of interest" description="Disordered" evidence="4">
    <location>
        <begin position="782"/>
        <end position="829"/>
    </location>
</feature>
<dbReference type="SUPFAM" id="SSF48403">
    <property type="entry name" value="Ankyrin repeat"/>
    <property type="match status" value="1"/>
</dbReference>
<organism evidence="7 8">
    <name type="scientific">Colletotrichum musicola</name>
    <dbReference type="NCBI Taxonomy" id="2175873"/>
    <lineage>
        <taxon>Eukaryota</taxon>
        <taxon>Fungi</taxon>
        <taxon>Dikarya</taxon>
        <taxon>Ascomycota</taxon>
        <taxon>Pezizomycotina</taxon>
        <taxon>Sordariomycetes</taxon>
        <taxon>Hypocreomycetidae</taxon>
        <taxon>Glomerellales</taxon>
        <taxon>Glomerellaceae</taxon>
        <taxon>Colletotrichum</taxon>
        <taxon>Colletotrichum orchidearum species complex</taxon>
    </lineage>
</organism>
<dbReference type="PROSITE" id="PS50297">
    <property type="entry name" value="ANK_REP_REGION"/>
    <property type="match status" value="2"/>
</dbReference>
<feature type="compositionally biased region" description="Polar residues" evidence="4">
    <location>
        <begin position="1409"/>
        <end position="1422"/>
    </location>
</feature>
<keyword evidence="6" id="KW-0732">Signal</keyword>
<keyword evidence="5" id="KW-0472">Membrane</keyword>
<feature type="compositionally biased region" description="Basic and acidic residues" evidence="4">
    <location>
        <begin position="816"/>
        <end position="829"/>
    </location>
</feature>
<evidence type="ECO:0000313" key="7">
    <source>
        <dbReference type="EMBL" id="KAF6815506.1"/>
    </source>
</evidence>
<feature type="compositionally biased region" description="Polar residues" evidence="4">
    <location>
        <begin position="233"/>
        <end position="244"/>
    </location>
</feature>
<feature type="region of interest" description="Disordered" evidence="4">
    <location>
        <begin position="200"/>
        <end position="246"/>
    </location>
</feature>
<feature type="region of interest" description="Disordered" evidence="4">
    <location>
        <begin position="395"/>
        <end position="417"/>
    </location>
</feature>
<sequence length="1436" mass="159910">MSKRALFLRSCSLFALLIILRGRAMASLLEDGEDFSNNLASDIAPLLALFGEKLTTQFMSQSTGWADCILLAVAPIGVITIIVSAIRVGGYDWLKAIVGRARENIIAAELEVMSSTSKEACELWNGQNVVRCAGAADICEFICIYPTATNREDITSARIMDIELATLEGKSQATVKKGIQENLQAILGIASQRPVLRIRSKKREQSVSQQQGGSATRRGSSLKRNTNQEDSKSSPGGTPANSASRPKEIVIVRNRTHPAPNISLNCQSDGRRWLLWLCAAIDVILQTGVLIYFGFVAEYHTLKFDKDGQPVEDYAMPLSVAGTLLLVFSMLVCGFVVNKGSKERTWEVADGNQLAISMVWLQKKKQVSNQHFESTAIYPVKKRNQVVTSERAIGVDRDRAKQSRRTSTRDLQRESQPAEIDLDRKKEHVLVRKLQIISLAGVCISLLGTVGQFTGLRGMHWTASIAQLGAAVIATILRAMIRRALAHGIGYRKLVFGHELDWFAISLSDIQTAVWLPKVRDNRGICQRLRSKVEGTFGRFRSKSGPTDGNSDLTSSCLWTIETGLPRATEATEDPQSPQGKGQHYQVDGLGTAQSILDLRRYLGELGNWKSPVFAEAVIRSKAIETTLDHFEGYLKQAEEKSPKLNQGGPKEPHGTFPGKINEHDSKTPNAKHFTWTLQVKVGHHNNVEPGPVRFHVERTANGWEARLDELDAALSLWLYSVYSLIGHREKDIPAPFPSSNDNWIRGKQIQGRCLQIIGAPSFRLVQDLEWWVPSGLEGIMTSSRENRDGQDERKLSPHDIRVERIGRAGQSSPEFRNDASAKRSSDTIERDTAEAITRWNLRPTELWDTNEGNTKEFPGDEHLIVKFQDSLPMLYAKDMFASFVWALVDQLEPLSVNQEVKAAVEPGDTTGREAWKKFMLKSPWLSRLVQTVVEIGTWTEQEVYLSLVPPLSASNNLPGIDALVDRALEIAASHEKEQRYDAALSAHLWLYNTAATFSPASHIYWKSVAALMRFNARLSGFRVTFLPSGFEDSHWRSPYMRSLRDLTRGNLDKIKFPMVQHKLQEALDGPKAQNTGTFSIAQDFTTRHEAKSTGNQDPSSPVLQKTVMLVSDICNPSVKDTEQVNGLSWQLSGSRWNPIEWQDEFTTALVDPQAWLLRLELRNHAADPNALDLDHWTPLHHACYTALHRHGVDDEPVEDFLSKYYQSRAMWLAKTFLGSKANVNARGLDGMTPLHCAALRGNSELLRFLIENGAEVTARDARGLGPLHFAAMSHDTKSIVELCKYRAPIDARDFTPLTPLAMVVISEDPGNESKEKASLELVRQGANADFELWWNGRNLLHYAVMDGQTELAEALIEKSNSPGKMLRQDDADGNTPRDLVESEADEMARLLDEALEKFGEHIEVGESSEGQEAATQSSSVNLEPVEEVSSEDELL</sequence>
<evidence type="ECO:0000256" key="3">
    <source>
        <dbReference type="PROSITE-ProRule" id="PRU00023"/>
    </source>
</evidence>
<feature type="chain" id="PRO_5034938084" evidence="6">
    <location>
        <begin position="27"/>
        <end position="1436"/>
    </location>
</feature>
<keyword evidence="8" id="KW-1185">Reference proteome</keyword>
<feature type="compositionally biased region" description="Polar residues" evidence="4">
    <location>
        <begin position="206"/>
        <end position="225"/>
    </location>
</feature>
<evidence type="ECO:0000256" key="5">
    <source>
        <dbReference type="SAM" id="Phobius"/>
    </source>
</evidence>
<dbReference type="SMART" id="SM00248">
    <property type="entry name" value="ANK"/>
    <property type="match status" value="4"/>
</dbReference>
<evidence type="ECO:0000256" key="1">
    <source>
        <dbReference type="ARBA" id="ARBA00022737"/>
    </source>
</evidence>
<keyword evidence="1" id="KW-0677">Repeat</keyword>
<evidence type="ECO:0000313" key="8">
    <source>
        <dbReference type="Proteomes" id="UP000639643"/>
    </source>
</evidence>
<feature type="compositionally biased region" description="Acidic residues" evidence="4">
    <location>
        <begin position="1425"/>
        <end position="1436"/>
    </location>
</feature>
<dbReference type="Pfam" id="PF12796">
    <property type="entry name" value="Ank_2"/>
    <property type="match status" value="1"/>
</dbReference>
<dbReference type="InterPro" id="IPR036770">
    <property type="entry name" value="Ankyrin_rpt-contain_sf"/>
</dbReference>
<name>A0A8H6N0Y8_9PEZI</name>
<feature type="compositionally biased region" description="Basic and acidic residues" evidence="4">
    <location>
        <begin position="785"/>
        <end position="807"/>
    </location>
</feature>
<feature type="compositionally biased region" description="Basic and acidic residues" evidence="4">
    <location>
        <begin position="395"/>
        <end position="413"/>
    </location>
</feature>
<dbReference type="EMBL" id="WIGM01000699">
    <property type="protein sequence ID" value="KAF6815506.1"/>
    <property type="molecule type" value="Genomic_DNA"/>
</dbReference>
<feature type="signal peptide" evidence="6">
    <location>
        <begin position="1"/>
        <end position="26"/>
    </location>
</feature>